<accession>A0A6A5KYR2</accession>
<reference evidence="3" key="1">
    <citation type="submission" date="2020-01" db="EMBL/GenBank/DDBJ databases">
        <authorList>
            <consortium name="DOE Joint Genome Institute"/>
            <person name="Haridas S."/>
            <person name="Albert R."/>
            <person name="Binder M."/>
            <person name="Bloem J."/>
            <person name="Labutti K."/>
            <person name="Salamov A."/>
            <person name="Andreopoulos B."/>
            <person name="Baker S.E."/>
            <person name="Barry K."/>
            <person name="Bills G."/>
            <person name="Bluhm B.H."/>
            <person name="Cannon C."/>
            <person name="Castanera R."/>
            <person name="Culley D.E."/>
            <person name="Daum C."/>
            <person name="Ezra D."/>
            <person name="Gonzalez J.B."/>
            <person name="Henrissat B."/>
            <person name="Kuo A."/>
            <person name="Liang C."/>
            <person name="Lipzen A."/>
            <person name="Lutzoni F."/>
            <person name="Magnuson J."/>
            <person name="Mondo S."/>
            <person name="Nolan M."/>
            <person name="Ohm R."/>
            <person name="Pangilinan J."/>
            <person name="Park H.-J."/>
            <person name="Ramirez L."/>
            <person name="Alfaro M."/>
            <person name="Sun H."/>
            <person name="Tritt A."/>
            <person name="Yoshinaga Y."/>
            <person name="Zwiers L.-H."/>
            <person name="Turgeon B.G."/>
            <person name="Goodwin S.B."/>
            <person name="Spatafora J.W."/>
            <person name="Crous P.W."/>
            <person name="Grigoriev I.V."/>
        </authorList>
    </citation>
    <scope>NUCLEOTIDE SEQUENCE</scope>
    <source>
        <strain evidence="3">P77</strain>
    </source>
</reference>
<feature type="transmembrane region" description="Helical" evidence="2">
    <location>
        <begin position="33"/>
        <end position="51"/>
    </location>
</feature>
<protein>
    <submittedName>
        <fullName evidence="3">Uncharacterized protein</fullName>
    </submittedName>
</protein>
<organism evidence="3 4">
    <name type="scientific">Decorospora gaudefroyi</name>
    <dbReference type="NCBI Taxonomy" id="184978"/>
    <lineage>
        <taxon>Eukaryota</taxon>
        <taxon>Fungi</taxon>
        <taxon>Dikarya</taxon>
        <taxon>Ascomycota</taxon>
        <taxon>Pezizomycotina</taxon>
        <taxon>Dothideomycetes</taxon>
        <taxon>Pleosporomycetidae</taxon>
        <taxon>Pleosporales</taxon>
        <taxon>Pleosporineae</taxon>
        <taxon>Pleosporaceae</taxon>
        <taxon>Decorospora</taxon>
    </lineage>
</organism>
<evidence type="ECO:0000313" key="4">
    <source>
        <dbReference type="Proteomes" id="UP000800040"/>
    </source>
</evidence>
<evidence type="ECO:0000256" key="2">
    <source>
        <dbReference type="SAM" id="Phobius"/>
    </source>
</evidence>
<dbReference type="AlphaFoldDB" id="A0A6A5KYR2"/>
<keyword evidence="4" id="KW-1185">Reference proteome</keyword>
<feature type="compositionally biased region" description="Polar residues" evidence="1">
    <location>
        <begin position="107"/>
        <end position="116"/>
    </location>
</feature>
<feature type="compositionally biased region" description="Low complexity" evidence="1">
    <location>
        <begin position="137"/>
        <end position="152"/>
    </location>
</feature>
<proteinExistence type="predicted"/>
<evidence type="ECO:0000313" key="3">
    <source>
        <dbReference type="EMBL" id="KAF1838963.1"/>
    </source>
</evidence>
<dbReference type="OrthoDB" id="10567723at2759"/>
<name>A0A6A5KYR2_9PLEO</name>
<gene>
    <name evidence="3" type="ORF">BDW02DRAFT_620255</name>
</gene>
<keyword evidence="2" id="KW-1133">Transmembrane helix</keyword>
<dbReference type="EMBL" id="ML975248">
    <property type="protein sequence ID" value="KAF1838963.1"/>
    <property type="molecule type" value="Genomic_DNA"/>
</dbReference>
<feature type="region of interest" description="Disordered" evidence="1">
    <location>
        <begin position="107"/>
        <end position="162"/>
    </location>
</feature>
<evidence type="ECO:0000256" key="1">
    <source>
        <dbReference type="SAM" id="MobiDB-lite"/>
    </source>
</evidence>
<keyword evidence="2" id="KW-0812">Transmembrane</keyword>
<sequence length="223" mass="24047">MPILPNLAPRNEVSLLLASPPVQSTTPTHRDEFIAGAILGMLGLTLFVIWLRKTGIPWYKRVRESRAERKNAVMDLEAALSTSRLPSPALGHSAPTTSVDARIHSRNQATPPQSTGDPVGPTESNRALEPSIHDPTSSSSSLRTDRTSTTGSISPDLETFPAFDPDYRPSFDIADVPLHSVRHSHVSDDTVESTDTGTSMGTTLSVGEAVPVRMTSYNIRHGS</sequence>
<keyword evidence="2" id="KW-0472">Membrane</keyword>
<dbReference type="Proteomes" id="UP000800040">
    <property type="component" value="Unassembled WGS sequence"/>
</dbReference>